<dbReference type="EMBL" id="QJKJ01003098">
    <property type="protein sequence ID" value="RDX99984.1"/>
    <property type="molecule type" value="Genomic_DNA"/>
</dbReference>
<proteinExistence type="predicted"/>
<protein>
    <submittedName>
        <fullName evidence="1">Uncharacterized protein</fullName>
    </submittedName>
</protein>
<name>A0A371HB56_MUCPR</name>
<gene>
    <name evidence="1" type="ORF">CR513_16889</name>
</gene>
<dbReference type="AlphaFoldDB" id="A0A371HB56"/>
<feature type="non-terminal residue" evidence="1">
    <location>
        <position position="62"/>
    </location>
</feature>
<evidence type="ECO:0000313" key="2">
    <source>
        <dbReference type="Proteomes" id="UP000257109"/>
    </source>
</evidence>
<organism evidence="1 2">
    <name type="scientific">Mucuna pruriens</name>
    <name type="common">Velvet bean</name>
    <name type="synonym">Dolichos pruriens</name>
    <dbReference type="NCBI Taxonomy" id="157652"/>
    <lineage>
        <taxon>Eukaryota</taxon>
        <taxon>Viridiplantae</taxon>
        <taxon>Streptophyta</taxon>
        <taxon>Embryophyta</taxon>
        <taxon>Tracheophyta</taxon>
        <taxon>Spermatophyta</taxon>
        <taxon>Magnoliopsida</taxon>
        <taxon>eudicotyledons</taxon>
        <taxon>Gunneridae</taxon>
        <taxon>Pentapetalae</taxon>
        <taxon>rosids</taxon>
        <taxon>fabids</taxon>
        <taxon>Fabales</taxon>
        <taxon>Fabaceae</taxon>
        <taxon>Papilionoideae</taxon>
        <taxon>50 kb inversion clade</taxon>
        <taxon>NPAAA clade</taxon>
        <taxon>indigoferoid/millettioid clade</taxon>
        <taxon>Phaseoleae</taxon>
        <taxon>Mucuna</taxon>
    </lineage>
</organism>
<evidence type="ECO:0000313" key="1">
    <source>
        <dbReference type="EMBL" id="RDX99984.1"/>
    </source>
</evidence>
<reference evidence="1" key="1">
    <citation type="submission" date="2018-05" db="EMBL/GenBank/DDBJ databases">
        <title>Draft genome of Mucuna pruriens seed.</title>
        <authorList>
            <person name="Nnadi N.E."/>
            <person name="Vos R."/>
            <person name="Hasami M.H."/>
            <person name="Devisetty U.K."/>
            <person name="Aguiy J.C."/>
        </authorList>
    </citation>
    <scope>NUCLEOTIDE SEQUENCE [LARGE SCALE GENOMIC DNA]</scope>
    <source>
        <strain evidence="1">JCA_2017</strain>
    </source>
</reference>
<comment type="caution">
    <text evidence="1">The sequence shown here is derived from an EMBL/GenBank/DDBJ whole genome shotgun (WGS) entry which is preliminary data.</text>
</comment>
<accession>A0A371HB56</accession>
<dbReference type="Proteomes" id="UP000257109">
    <property type="component" value="Unassembled WGS sequence"/>
</dbReference>
<feature type="non-terminal residue" evidence="1">
    <location>
        <position position="1"/>
    </location>
</feature>
<keyword evidence="2" id="KW-1185">Reference proteome</keyword>
<sequence length="62" mass="7030">LSNSGHPALAILGSIQTSEYLGSILQYDGEINERSFIILLYDQLYNERMNVGLKREKKKMGI</sequence>